<protein>
    <submittedName>
        <fullName evidence="9">NACHT, LRR and PYD domains-containing protein 2</fullName>
    </submittedName>
</protein>
<evidence type="ECO:0000256" key="5">
    <source>
        <dbReference type="ARBA" id="ARBA00022840"/>
    </source>
</evidence>
<dbReference type="InterPro" id="IPR007111">
    <property type="entry name" value="NACHT_NTPase"/>
</dbReference>
<dbReference type="Pfam" id="PF05729">
    <property type="entry name" value="NACHT"/>
    <property type="match status" value="1"/>
</dbReference>
<keyword evidence="8" id="KW-1185">Reference proteome</keyword>
<dbReference type="SMART" id="SM00368">
    <property type="entry name" value="LRR_RI"/>
    <property type="match status" value="6"/>
</dbReference>
<dbReference type="InterPro" id="IPR050637">
    <property type="entry name" value="NLRP_innate_immun_reg"/>
</dbReference>
<keyword evidence="2" id="KW-0433">Leucine-rich repeat</keyword>
<comment type="similarity">
    <text evidence="1">Belongs to the NLRP family.</text>
</comment>
<keyword evidence="4" id="KW-0547">Nucleotide-binding</keyword>
<dbReference type="STRING" id="391180.A0A2Y9IHM1"/>
<dbReference type="PANTHER" id="PTHR45690:SF14">
    <property type="entry name" value="NACHT, LRR AND PYD DOMAINS-CONTAINING PROTEIN 2"/>
    <property type="match status" value="1"/>
</dbReference>
<dbReference type="PROSITE" id="PS50837">
    <property type="entry name" value="NACHT"/>
    <property type="match status" value="1"/>
</dbReference>
<dbReference type="KEGG" id="elk:111140046"/>
<evidence type="ECO:0000256" key="6">
    <source>
        <dbReference type="SAM" id="MobiDB-lite"/>
    </source>
</evidence>
<dbReference type="InterPro" id="IPR032675">
    <property type="entry name" value="LRR_dom_sf"/>
</dbReference>
<evidence type="ECO:0000313" key="8">
    <source>
        <dbReference type="Proteomes" id="UP000248482"/>
    </source>
</evidence>
<keyword evidence="5" id="KW-0067">ATP-binding</keyword>
<name>A0A2Y9IHM1_ENHLU</name>
<evidence type="ECO:0000256" key="3">
    <source>
        <dbReference type="ARBA" id="ARBA00022737"/>
    </source>
</evidence>
<keyword evidence="3" id="KW-0677">Repeat</keyword>
<dbReference type="Pfam" id="PF17779">
    <property type="entry name" value="WHD_NOD2"/>
    <property type="match status" value="1"/>
</dbReference>
<reference evidence="9" key="1">
    <citation type="submission" date="2025-08" db="UniProtKB">
        <authorList>
            <consortium name="RefSeq"/>
        </authorList>
    </citation>
    <scope>IDENTIFICATION</scope>
    <source>
        <tissue evidence="9">Blood</tissue>
    </source>
</reference>
<dbReference type="Pfam" id="PF17776">
    <property type="entry name" value="NLRC4_HD2"/>
    <property type="match status" value="1"/>
</dbReference>
<dbReference type="InterPro" id="IPR041267">
    <property type="entry name" value="NLRP_HD2"/>
</dbReference>
<dbReference type="RefSeq" id="XP_022348128.1">
    <property type="nucleotide sequence ID" value="XM_022492420.1"/>
</dbReference>
<dbReference type="PANTHER" id="PTHR45690">
    <property type="entry name" value="NACHT, LRR AND PYD DOMAINS-CONTAINING PROTEIN 12"/>
    <property type="match status" value="1"/>
</dbReference>
<proteinExistence type="inferred from homology"/>
<dbReference type="Proteomes" id="UP000248482">
    <property type="component" value="Unplaced"/>
</dbReference>
<dbReference type="InterPro" id="IPR003593">
    <property type="entry name" value="AAA+_ATPase"/>
</dbReference>
<dbReference type="GO" id="GO:0005524">
    <property type="term" value="F:ATP binding"/>
    <property type="evidence" value="ECO:0007669"/>
    <property type="project" value="UniProtKB-KW"/>
</dbReference>
<organism evidence="8 9">
    <name type="scientific">Enhydra lutris kenyoni</name>
    <name type="common">northern sea otter</name>
    <dbReference type="NCBI Taxonomy" id="391180"/>
    <lineage>
        <taxon>Eukaryota</taxon>
        <taxon>Metazoa</taxon>
        <taxon>Chordata</taxon>
        <taxon>Craniata</taxon>
        <taxon>Vertebrata</taxon>
        <taxon>Euteleostomi</taxon>
        <taxon>Mammalia</taxon>
        <taxon>Eutheria</taxon>
        <taxon>Laurasiatheria</taxon>
        <taxon>Carnivora</taxon>
        <taxon>Caniformia</taxon>
        <taxon>Musteloidea</taxon>
        <taxon>Mustelidae</taxon>
        <taxon>Lutrinae</taxon>
        <taxon>Enhydra</taxon>
    </lineage>
</organism>
<evidence type="ECO:0000256" key="2">
    <source>
        <dbReference type="ARBA" id="ARBA00022614"/>
    </source>
</evidence>
<feature type="region of interest" description="Disordered" evidence="6">
    <location>
        <begin position="1030"/>
        <end position="1050"/>
    </location>
</feature>
<dbReference type="Pfam" id="PF13516">
    <property type="entry name" value="LRR_6"/>
    <property type="match status" value="2"/>
</dbReference>
<accession>A0A2Y9IHM1</accession>
<dbReference type="Gene3D" id="3.40.50.300">
    <property type="entry name" value="P-loop containing nucleotide triphosphate hydrolases"/>
    <property type="match status" value="1"/>
</dbReference>
<dbReference type="InterPro" id="IPR001611">
    <property type="entry name" value="Leu-rich_rpt"/>
</dbReference>
<dbReference type="OrthoDB" id="120976at2759"/>
<dbReference type="SMART" id="SM00382">
    <property type="entry name" value="AAA"/>
    <property type="match status" value="1"/>
</dbReference>
<evidence type="ECO:0000256" key="4">
    <source>
        <dbReference type="ARBA" id="ARBA00022741"/>
    </source>
</evidence>
<sequence>MVTIQVFDKMNRTDLSERAKDELMALTQVQGEDVPNPEAAKEVLEGEKPGKQDKYRSVLKEKVQQIWKNFWPGARENIHMVTQRYETQIPFCNPKMLGGPFPHTVVLHGPAGVGKTTLAKKCMLDWTQDSLAHTRPVAFCLSGKVLSRKATCSFAELLAESAPDLQRALPQVLAQAHKLLLVIDAFEELRVPWGTGKLVHDLGGDWRTRRPTPVLLGSLLKRKLFPTATLLVTTRPEALRELRLLVQQPLLVEMEGLSERDRRAYFLRHLGEEAQALRAFQLMRSNAALFRMGAAPAVCWMACTCLRLLMAEGADPRPTCRTATSLLLRFLCSRFAPVRGQGPGPHLAAALQVLCLLAAEGTWAQTSAFDGLDLRRLGVHESDLRPFLDRGILQKDGDTGGCYRFVHLSVQHFLAAALCVLGSEGRQDAGSPTWHAGAVQRLLSKEEGLKNPYLAPVGRFLFGLANEKRARELGTTFGCPVSTEFKRELLECTVRSPEHRPFSSVTDTKETLYCLYESQEEQFVKEAMAQVTEVSLHLEDTSDLVHASFCLKHCDHLQKMWLRVAKGTFLENDTAWGSEAQADGFQNDQYVLPFWMDLLSVFDSNKSLVFLDISQSFLSTSSVKLLCEKIDSAPHNLQKVVLKNTFPADTYRNFCVVFCGHETLTHLTLQGNDQSDMLPVLCEILTHPQCNLQYLRLVSCSAAPQQWAHLSCSLRISQSLTCLNLTGIELPEESAKLLCTSLRHPKCFLQRLSLWYCSITSSGCNYLSTLLQQNSSLTHLDLGLNHIGFTGLKFLCEALKKSTCNLKCLWLWGCAITPFCSEVLSSALGSNQSLVTLDLGQNSLGYSGVKMLCDTLKRQRSSLRTLRSCCIRACIFPGYVPRMETAGSGSVFGEISSGRFCPGEVPHALRQRVWGLRNIPPFRCPVIPDGPRWLPALGRCKDADRGRLCRRCPDLSECSFGRLHNFLLPLLAFTHGLASQGLSSGLSPAARPGYGTCKGTLSGERLHPPAGRELAHQHSLRRGGQVVLRMRRGRNRGSETRLTSHREPRT</sequence>
<dbReference type="GO" id="GO:0050727">
    <property type="term" value="P:regulation of inflammatory response"/>
    <property type="evidence" value="ECO:0007669"/>
    <property type="project" value="TreeGrafter"/>
</dbReference>
<dbReference type="Gene3D" id="3.80.10.10">
    <property type="entry name" value="Ribonuclease Inhibitor"/>
    <property type="match status" value="1"/>
</dbReference>
<dbReference type="GO" id="GO:0005737">
    <property type="term" value="C:cytoplasm"/>
    <property type="evidence" value="ECO:0007669"/>
    <property type="project" value="TreeGrafter"/>
</dbReference>
<dbReference type="AlphaFoldDB" id="A0A2Y9IHM1"/>
<evidence type="ECO:0000313" key="9">
    <source>
        <dbReference type="RefSeq" id="XP_022348128.1"/>
    </source>
</evidence>
<dbReference type="SUPFAM" id="SSF52047">
    <property type="entry name" value="RNI-like"/>
    <property type="match status" value="1"/>
</dbReference>
<gene>
    <name evidence="9" type="primary">LOC111140046</name>
</gene>
<dbReference type="SUPFAM" id="SSF52540">
    <property type="entry name" value="P-loop containing nucleoside triphosphate hydrolases"/>
    <property type="match status" value="1"/>
</dbReference>
<feature type="domain" description="NACHT" evidence="7">
    <location>
        <begin position="103"/>
        <end position="307"/>
    </location>
</feature>
<feature type="compositionally biased region" description="Basic and acidic residues" evidence="6">
    <location>
        <begin position="1036"/>
        <end position="1050"/>
    </location>
</feature>
<dbReference type="InterPro" id="IPR027417">
    <property type="entry name" value="P-loop_NTPase"/>
</dbReference>
<dbReference type="GeneID" id="111140046"/>
<evidence type="ECO:0000256" key="1">
    <source>
        <dbReference type="ARBA" id="ARBA00008665"/>
    </source>
</evidence>
<dbReference type="InterPro" id="IPR041075">
    <property type="entry name" value="NOD1/2_WH"/>
</dbReference>
<evidence type="ECO:0000259" key="7">
    <source>
        <dbReference type="PROSITE" id="PS50837"/>
    </source>
</evidence>